<gene>
    <name evidence="6" type="ORF">R5R35_004867</name>
</gene>
<evidence type="ECO:0000256" key="1">
    <source>
        <dbReference type="ARBA" id="ARBA00023054"/>
    </source>
</evidence>
<dbReference type="Pfam" id="PF16516">
    <property type="entry name" value="CC2-LZ"/>
    <property type="match status" value="1"/>
</dbReference>
<feature type="region of interest" description="Disordered" evidence="3">
    <location>
        <begin position="623"/>
        <end position="658"/>
    </location>
</feature>
<proteinExistence type="predicted"/>
<feature type="region of interest" description="Disordered" evidence="3">
    <location>
        <begin position="1"/>
        <end position="24"/>
    </location>
</feature>
<dbReference type="PANTHER" id="PTHR31553:SF1">
    <property type="entry name" value="NF-KAPPA-B ESSENTIAL MODULATOR"/>
    <property type="match status" value="1"/>
</dbReference>
<dbReference type="PANTHER" id="PTHR31553">
    <property type="entry name" value="NF-KAPPA-B ESSENTIAL MODULATOR"/>
    <property type="match status" value="1"/>
</dbReference>
<evidence type="ECO:0000256" key="2">
    <source>
        <dbReference type="SAM" id="Coils"/>
    </source>
</evidence>
<dbReference type="Proteomes" id="UP001378592">
    <property type="component" value="Unassembled WGS sequence"/>
</dbReference>
<evidence type="ECO:0000313" key="6">
    <source>
        <dbReference type="EMBL" id="KAK7792291.1"/>
    </source>
</evidence>
<protein>
    <recommendedName>
        <fullName evidence="8">NF-kappa-B essential modulator NEMO CC2-LZ domain-containing protein</fullName>
    </recommendedName>
</protein>
<evidence type="ECO:0008006" key="8">
    <source>
        <dbReference type="Google" id="ProtNLM"/>
    </source>
</evidence>
<evidence type="ECO:0000259" key="4">
    <source>
        <dbReference type="Pfam" id="PF11577"/>
    </source>
</evidence>
<reference evidence="6 7" key="1">
    <citation type="submission" date="2024-03" db="EMBL/GenBank/DDBJ databases">
        <title>The genome assembly and annotation of the cricket Gryllus longicercus Weissman &amp; Gray.</title>
        <authorList>
            <person name="Szrajer S."/>
            <person name="Gray D."/>
            <person name="Ylla G."/>
        </authorList>
    </citation>
    <scope>NUCLEOTIDE SEQUENCE [LARGE SCALE GENOMIC DNA]</scope>
    <source>
        <strain evidence="6">DAG 2021-001</strain>
        <tissue evidence="6">Whole body minus gut</tissue>
    </source>
</reference>
<dbReference type="GO" id="GO:0005634">
    <property type="term" value="C:nucleus"/>
    <property type="evidence" value="ECO:0007669"/>
    <property type="project" value="TreeGrafter"/>
</dbReference>
<feature type="coiled-coil region" evidence="2">
    <location>
        <begin position="129"/>
        <end position="359"/>
    </location>
</feature>
<evidence type="ECO:0000313" key="7">
    <source>
        <dbReference type="Proteomes" id="UP001378592"/>
    </source>
</evidence>
<feature type="domain" description="NF-kappa-B essential modulator NEMO CC2-LZ" evidence="5">
    <location>
        <begin position="502"/>
        <end position="588"/>
    </location>
</feature>
<dbReference type="InterPro" id="IPR051301">
    <property type="entry name" value="Optineurin/NFkB_EssMod"/>
</dbReference>
<dbReference type="EMBL" id="JAZDUA010000457">
    <property type="protein sequence ID" value="KAK7792291.1"/>
    <property type="molecule type" value="Genomic_DNA"/>
</dbReference>
<sequence>MVKVNDKRGDAVSPGNGPVSVEGDGSFVVLERDTLQDYNRSQFPNGAHPHLPQAPFDSPSIMNQTRETPTSSFIPGSLPDLSPEEIQRKLQEVLQENVELKETLHQNNLAMKQQFNTLVMWQDEVFKVHQSHKEKFQETKELILKLKAENTELKNYLEKCGSSSDTQLKAENAKLKGQIAELQQKLSAPMPRRDHPAGAPTKKEEELTDLVKQLNTQLETAERARRQLTIEVESLGARRIRAERESADLKVALAEQTRKCVEMEKKNVELVQKVEQCEQEMRSYVMVEKKDGSSRTSDSLVAQLEAAHSQVKDLRKKVADEEEIKSQLITQLQSQEQFLQELQKKMQLQQQQLEQLQSPPKQAQPSLGKEEEGFKSLLHLCEERIRELNSILFRQTERYANLDKWLRNTAAHVRPWQPSHSGDAQNVTSLRAEIEQLMKLLAQEEAYSREMKTHLAENENNFQKLFADYQVLLSEWENFHQEQKDKDRHNADYHSVQTRGFSEKLDNLVAQVLCKEEEIKENEKEIKELKEKIKKLELENEAITILKAQVEVYQSDFNAEREARQNLAGEKERLAEDLRHLQRRNQQLLDEMEAYQRNQFDQGRNTGGSNWGTIAAPGRVSANASLNAPTNAPAPLEPSQRRSPEIEPSPPRVYDEDIPPPKEYVCPLCKMAFRQLGLLEYHIETCLDS</sequence>
<evidence type="ECO:0000256" key="3">
    <source>
        <dbReference type="SAM" id="MobiDB-lite"/>
    </source>
</evidence>
<dbReference type="InterPro" id="IPR032419">
    <property type="entry name" value="CC2-LZ_dom"/>
</dbReference>
<organism evidence="6 7">
    <name type="scientific">Gryllus longicercus</name>
    <dbReference type="NCBI Taxonomy" id="2509291"/>
    <lineage>
        <taxon>Eukaryota</taxon>
        <taxon>Metazoa</taxon>
        <taxon>Ecdysozoa</taxon>
        <taxon>Arthropoda</taxon>
        <taxon>Hexapoda</taxon>
        <taxon>Insecta</taxon>
        <taxon>Pterygota</taxon>
        <taxon>Neoptera</taxon>
        <taxon>Polyneoptera</taxon>
        <taxon>Orthoptera</taxon>
        <taxon>Ensifera</taxon>
        <taxon>Gryllidea</taxon>
        <taxon>Grylloidea</taxon>
        <taxon>Gryllidae</taxon>
        <taxon>Gryllinae</taxon>
        <taxon>Gryllus</taxon>
    </lineage>
</organism>
<dbReference type="GO" id="GO:0005737">
    <property type="term" value="C:cytoplasm"/>
    <property type="evidence" value="ECO:0007669"/>
    <property type="project" value="TreeGrafter"/>
</dbReference>
<dbReference type="AlphaFoldDB" id="A0AAN9Z121"/>
<keyword evidence="1 2" id="KW-0175">Coiled coil</keyword>
<feature type="compositionally biased region" description="Basic and acidic residues" evidence="3">
    <location>
        <begin position="1"/>
        <end position="10"/>
    </location>
</feature>
<dbReference type="GO" id="GO:0070530">
    <property type="term" value="F:K63-linked polyubiquitin modification-dependent protein binding"/>
    <property type="evidence" value="ECO:0007669"/>
    <property type="project" value="TreeGrafter"/>
</dbReference>
<name>A0AAN9Z121_9ORTH</name>
<evidence type="ECO:0000259" key="5">
    <source>
        <dbReference type="Pfam" id="PF16516"/>
    </source>
</evidence>
<dbReference type="Gene3D" id="1.20.5.990">
    <property type="entry name" value="Nemo cc2-lz domain - 1d5 darpin complex"/>
    <property type="match status" value="1"/>
</dbReference>
<dbReference type="Pfam" id="PF11577">
    <property type="entry name" value="NEMO"/>
    <property type="match status" value="1"/>
</dbReference>
<accession>A0AAN9Z121</accession>
<feature type="domain" description="NF-kappa-B essential modulator NEMO N-terminal" evidence="4">
    <location>
        <begin position="83"/>
        <end position="150"/>
    </location>
</feature>
<comment type="caution">
    <text evidence="6">The sequence shown here is derived from an EMBL/GenBank/DDBJ whole genome shotgun (WGS) entry which is preliminary data.</text>
</comment>
<dbReference type="InterPro" id="IPR021063">
    <property type="entry name" value="NEMO_N"/>
</dbReference>
<dbReference type="Gene3D" id="1.20.5.390">
    <property type="entry name" value="L1 transposable element, trimerization domain"/>
    <property type="match status" value="1"/>
</dbReference>
<keyword evidence="7" id="KW-1185">Reference proteome</keyword>
<dbReference type="GO" id="GO:0043122">
    <property type="term" value="P:regulation of canonical NF-kappaB signal transduction"/>
    <property type="evidence" value="ECO:0007669"/>
    <property type="project" value="TreeGrafter"/>
</dbReference>
<feature type="coiled-coil region" evidence="2">
    <location>
        <begin position="505"/>
        <end position="598"/>
    </location>
</feature>